<keyword evidence="4" id="KW-1185">Reference proteome</keyword>
<evidence type="ECO:0000313" key="3">
    <source>
        <dbReference type="EMBL" id="MFC6724798.1"/>
    </source>
</evidence>
<dbReference type="PANTHER" id="PTHR21240">
    <property type="entry name" value="2-AMINO-3-CARBOXYLMUCONATE-6-SEMIALDEHYDE DECARBOXYLASE"/>
    <property type="match status" value="1"/>
</dbReference>
<accession>A0ABD5S0Y1</accession>
<evidence type="ECO:0000256" key="1">
    <source>
        <dbReference type="ARBA" id="ARBA00023239"/>
    </source>
</evidence>
<dbReference type="AlphaFoldDB" id="A0ABD5S0Y1"/>
<dbReference type="InterPro" id="IPR032465">
    <property type="entry name" value="ACMSD"/>
</dbReference>
<dbReference type="SUPFAM" id="SSF51556">
    <property type="entry name" value="Metallo-dependent hydrolases"/>
    <property type="match status" value="1"/>
</dbReference>
<dbReference type="Proteomes" id="UP001596328">
    <property type="component" value="Unassembled WGS sequence"/>
</dbReference>
<evidence type="ECO:0000313" key="4">
    <source>
        <dbReference type="Proteomes" id="UP001596328"/>
    </source>
</evidence>
<dbReference type="Gene3D" id="3.20.20.140">
    <property type="entry name" value="Metal-dependent hydrolases"/>
    <property type="match status" value="1"/>
</dbReference>
<feature type="domain" description="Amidohydrolase-related" evidence="2">
    <location>
        <begin position="117"/>
        <end position="345"/>
    </location>
</feature>
<dbReference type="Pfam" id="PF04909">
    <property type="entry name" value="Amidohydro_2"/>
    <property type="match status" value="1"/>
</dbReference>
<gene>
    <name evidence="3" type="ORF">ACFQE1_10530</name>
</gene>
<sequence length="359" mass="40999">MKLGRFVVETHCHAQRHAARMQGEDADYGDLAEKMTTAVPSEEAEDDDDVVVYDNSDRLLRDMDTYDVDVCVLLPGVFGFTNEINQEILEENPDEFVAAAWSVETMKAAQRGEEEWTMEAACEEIDEWLGEDGFEMIGEGIPYDPTIKEPMDWPERKDEIRQIFDVAAKHDVPVRWHTGYVSGYGSGLGLFDNFPDWGDPTLASQLKAEYPEVPIVFDHGGMQATWREHHVDDCCQVAASFDDVYLEIGLYWKELLKKPMNDPNIGIDQLLWGNDWGASMPQYSQPGEDPPTYWDQIVDWGLPAHQVDYWGSSLRQLRKYAMETDLPQDALNLVLGGNAVRLFDLDVPDRRMFEQYVEV</sequence>
<dbReference type="PANTHER" id="PTHR21240:SF28">
    <property type="entry name" value="ISO-OROTATE DECARBOXYLASE (EUROFUNG)"/>
    <property type="match status" value="1"/>
</dbReference>
<dbReference type="GO" id="GO:0016829">
    <property type="term" value="F:lyase activity"/>
    <property type="evidence" value="ECO:0007669"/>
    <property type="project" value="UniProtKB-KW"/>
</dbReference>
<keyword evidence="1" id="KW-0456">Lyase</keyword>
<protein>
    <submittedName>
        <fullName evidence="3">Amidohydrolase family protein</fullName>
    </submittedName>
</protein>
<dbReference type="EMBL" id="JBHSWU010000283">
    <property type="protein sequence ID" value="MFC6724798.1"/>
    <property type="molecule type" value="Genomic_DNA"/>
</dbReference>
<evidence type="ECO:0000259" key="2">
    <source>
        <dbReference type="Pfam" id="PF04909"/>
    </source>
</evidence>
<reference evidence="3 4" key="1">
    <citation type="journal article" date="2019" name="Int. J. Syst. Evol. Microbiol.">
        <title>The Global Catalogue of Microorganisms (GCM) 10K type strain sequencing project: providing services to taxonomists for standard genome sequencing and annotation.</title>
        <authorList>
            <consortium name="The Broad Institute Genomics Platform"/>
            <consortium name="The Broad Institute Genome Sequencing Center for Infectious Disease"/>
            <person name="Wu L."/>
            <person name="Ma J."/>
        </authorList>
    </citation>
    <scope>NUCLEOTIDE SEQUENCE [LARGE SCALE GENOMIC DNA]</scope>
    <source>
        <strain evidence="3 4">NBRC 111368</strain>
    </source>
</reference>
<dbReference type="InterPro" id="IPR032466">
    <property type="entry name" value="Metal_Hydrolase"/>
</dbReference>
<proteinExistence type="predicted"/>
<name>A0ABD5S0Y1_9EURY</name>
<comment type="caution">
    <text evidence="3">The sequence shown here is derived from an EMBL/GenBank/DDBJ whole genome shotgun (WGS) entry which is preliminary data.</text>
</comment>
<dbReference type="InterPro" id="IPR006680">
    <property type="entry name" value="Amidohydro-rel"/>
</dbReference>
<organism evidence="3 4">
    <name type="scientific">Halobium palmae</name>
    <dbReference type="NCBI Taxonomy" id="1776492"/>
    <lineage>
        <taxon>Archaea</taxon>
        <taxon>Methanobacteriati</taxon>
        <taxon>Methanobacteriota</taxon>
        <taxon>Stenosarchaea group</taxon>
        <taxon>Halobacteria</taxon>
        <taxon>Halobacteriales</taxon>
        <taxon>Haloferacaceae</taxon>
        <taxon>Halobium</taxon>
    </lineage>
</organism>